<evidence type="ECO:0000259" key="3">
    <source>
        <dbReference type="PROSITE" id="PS51186"/>
    </source>
</evidence>
<dbReference type="Gene3D" id="3.40.630.30">
    <property type="match status" value="1"/>
</dbReference>
<keyword evidence="2" id="KW-0472">Membrane</keyword>
<dbReference type="AlphaFoldDB" id="A0A9P1FEA8"/>
<dbReference type="Pfam" id="PF00583">
    <property type="entry name" value="Acetyltransf_1"/>
    <property type="match status" value="1"/>
</dbReference>
<feature type="region of interest" description="Disordered" evidence="1">
    <location>
        <begin position="593"/>
        <end position="642"/>
    </location>
</feature>
<dbReference type="PROSITE" id="PS51186">
    <property type="entry name" value="GNAT"/>
    <property type="match status" value="1"/>
</dbReference>
<dbReference type="InterPro" id="IPR000182">
    <property type="entry name" value="GNAT_dom"/>
</dbReference>
<organism evidence="4">
    <name type="scientific">Cladocopium goreaui</name>
    <dbReference type="NCBI Taxonomy" id="2562237"/>
    <lineage>
        <taxon>Eukaryota</taxon>
        <taxon>Sar</taxon>
        <taxon>Alveolata</taxon>
        <taxon>Dinophyceae</taxon>
        <taxon>Suessiales</taxon>
        <taxon>Symbiodiniaceae</taxon>
        <taxon>Cladocopium</taxon>
    </lineage>
</organism>
<evidence type="ECO:0000313" key="4">
    <source>
        <dbReference type="EMBL" id="CAI3972846.1"/>
    </source>
</evidence>
<name>A0A9P1FEA8_9DINO</name>
<dbReference type="PANTHER" id="PTHR43336:SF3">
    <property type="entry name" value="GUANYLATE CYCLASE DOMAIN-CONTAINING PROTEIN"/>
    <property type="match status" value="1"/>
</dbReference>
<gene>
    <name evidence="4" type="ORF">C1SCF055_LOCUS1390</name>
</gene>
<keyword evidence="2" id="KW-0812">Transmembrane</keyword>
<dbReference type="CDD" id="cd04301">
    <property type="entry name" value="NAT_SF"/>
    <property type="match status" value="1"/>
</dbReference>
<dbReference type="InterPro" id="IPR016181">
    <property type="entry name" value="Acyl_CoA_acyltransferase"/>
</dbReference>
<protein>
    <recommendedName>
        <fullName evidence="3">N-acetyltransferase domain-containing protein</fullName>
    </recommendedName>
</protein>
<dbReference type="Proteomes" id="UP001152797">
    <property type="component" value="Unassembled WGS sequence"/>
</dbReference>
<accession>A0A9P1FEA8</accession>
<feature type="transmembrane region" description="Helical" evidence="2">
    <location>
        <begin position="242"/>
        <end position="263"/>
    </location>
</feature>
<comment type="caution">
    <text evidence="4">The sequence shown here is derived from an EMBL/GenBank/DDBJ whole genome shotgun (WGS) entry which is preliminary data.</text>
</comment>
<proteinExistence type="predicted"/>
<evidence type="ECO:0000256" key="2">
    <source>
        <dbReference type="SAM" id="Phobius"/>
    </source>
</evidence>
<dbReference type="EMBL" id="CAMXCT020000037">
    <property type="protein sequence ID" value="CAL1126221.1"/>
    <property type="molecule type" value="Genomic_DNA"/>
</dbReference>
<dbReference type="GO" id="GO:0016747">
    <property type="term" value="F:acyltransferase activity, transferring groups other than amino-acyl groups"/>
    <property type="evidence" value="ECO:0007669"/>
    <property type="project" value="InterPro"/>
</dbReference>
<feature type="domain" description="N-acetyltransferase" evidence="3">
    <location>
        <begin position="402"/>
        <end position="562"/>
    </location>
</feature>
<evidence type="ECO:0000313" key="6">
    <source>
        <dbReference type="Proteomes" id="UP001152797"/>
    </source>
</evidence>
<dbReference type="PANTHER" id="PTHR43336">
    <property type="entry name" value="OXYGEN SENSOR HISTIDINE KINASE RESPONSE REGULATOR DEVS/DOSS"/>
    <property type="match status" value="1"/>
</dbReference>
<evidence type="ECO:0000313" key="5">
    <source>
        <dbReference type="EMBL" id="CAL1126221.1"/>
    </source>
</evidence>
<sequence length="642" mass="71585">MANPARNPILPEPRRPELCATNYKTASESYHPTAGLRLSEKHPGQSKVFLIRASRAARVGARAGRLTRVLRVCRCFLEFDDESKRPKKTPFEPLREEEQPSAKKSIAKVISVRLSNLLATRVAGLTIFLVMVMPLFDVMSFPQKDLALDAWVDQVSRANERDDASTIAELQKMAKFFSRHSHGPYAACSGRWVEPDEFHCEKYYQDWGQVNVEPERSASALLVHTRTFLVSFDMTRPVKVKAIVSLLSSLFTVVVMLFFGVALSQMVTDLAVTPLERMLGTVREIAATVFKFSSLMVGQEEDEGRLEDTTEIDNAGEMILLEKAVKPVLFGRCILLKVMQKEALEAKLQQILKLKEEVKAEISADSESEGNVSAVSAPRATGLSDKCIVTFADGREIKVIIGTSEHIQEPLVDQICRIVDEAYSKVGKHKRVDRYDAVDRLEMGDAGPQANRVLHLAFKGDELVGCASSTFSPGWTPEGCGHWGLLAVDPSHQNSGVATALVIAAERRLATISGAIQIEFQYTEGDSFSQRLRKWYEEKLGFVGDHYPLRPGQTVFRRCRKRISESDQQKGHLRRLEEIENWLRSEMTKEAKAATVAKTMEEEDDMADVADMESESSAEETEARSAMHTGEQTRGGYPVKAA</sequence>
<reference evidence="4" key="1">
    <citation type="submission" date="2022-10" db="EMBL/GenBank/DDBJ databases">
        <authorList>
            <person name="Chen Y."/>
            <person name="Dougan E. K."/>
            <person name="Chan C."/>
            <person name="Rhodes N."/>
            <person name="Thang M."/>
        </authorList>
    </citation>
    <scope>NUCLEOTIDE SEQUENCE</scope>
</reference>
<dbReference type="SUPFAM" id="SSF55729">
    <property type="entry name" value="Acyl-CoA N-acyltransferases (Nat)"/>
    <property type="match status" value="1"/>
</dbReference>
<dbReference type="EMBL" id="CAMXCT010000037">
    <property type="protein sequence ID" value="CAI3972846.1"/>
    <property type="molecule type" value="Genomic_DNA"/>
</dbReference>
<keyword evidence="2" id="KW-1133">Transmembrane helix</keyword>
<dbReference type="EMBL" id="CAMXCT030000037">
    <property type="protein sequence ID" value="CAL4760158.1"/>
    <property type="molecule type" value="Genomic_DNA"/>
</dbReference>
<reference evidence="5" key="2">
    <citation type="submission" date="2024-04" db="EMBL/GenBank/DDBJ databases">
        <authorList>
            <person name="Chen Y."/>
            <person name="Shah S."/>
            <person name="Dougan E. K."/>
            <person name="Thang M."/>
            <person name="Chan C."/>
        </authorList>
    </citation>
    <scope>NUCLEOTIDE SEQUENCE [LARGE SCALE GENOMIC DNA]</scope>
</reference>
<evidence type="ECO:0000256" key="1">
    <source>
        <dbReference type="SAM" id="MobiDB-lite"/>
    </source>
</evidence>
<keyword evidence="6" id="KW-1185">Reference proteome</keyword>
<feature type="compositionally biased region" description="Acidic residues" evidence="1">
    <location>
        <begin position="601"/>
        <end position="620"/>
    </location>
</feature>
<feature type="transmembrane region" description="Helical" evidence="2">
    <location>
        <begin position="118"/>
        <end position="136"/>
    </location>
</feature>
<dbReference type="OrthoDB" id="5689at2759"/>